<dbReference type="OrthoDB" id="10500762at2759"/>
<evidence type="ECO:0000313" key="2">
    <source>
        <dbReference type="Proteomes" id="UP000324800"/>
    </source>
</evidence>
<dbReference type="EMBL" id="SNRW01000029">
    <property type="protein sequence ID" value="KAA6404094.1"/>
    <property type="molecule type" value="Genomic_DNA"/>
</dbReference>
<gene>
    <name evidence="1" type="ORF">EZS28_000371</name>
</gene>
<accession>A0A5J4XAB5</accession>
<dbReference type="Proteomes" id="UP000324800">
    <property type="component" value="Unassembled WGS sequence"/>
</dbReference>
<reference evidence="1 2" key="1">
    <citation type="submission" date="2019-03" db="EMBL/GenBank/DDBJ databases">
        <title>Single cell metagenomics reveals metabolic interactions within the superorganism composed of flagellate Streblomastix strix and complex community of Bacteroidetes bacteria on its surface.</title>
        <authorList>
            <person name="Treitli S.C."/>
            <person name="Kolisko M."/>
            <person name="Husnik F."/>
            <person name="Keeling P."/>
            <person name="Hampl V."/>
        </authorList>
    </citation>
    <scope>NUCLEOTIDE SEQUENCE [LARGE SCALE GENOMIC DNA]</scope>
    <source>
        <strain evidence="1">ST1C</strain>
    </source>
</reference>
<comment type="caution">
    <text evidence="1">The sequence shown here is derived from an EMBL/GenBank/DDBJ whole genome shotgun (WGS) entry which is preliminary data.</text>
</comment>
<proteinExistence type="predicted"/>
<protein>
    <submittedName>
        <fullName evidence="1">Uncharacterized protein</fullName>
    </submittedName>
</protein>
<evidence type="ECO:0000313" key="1">
    <source>
        <dbReference type="EMBL" id="KAA6404094.1"/>
    </source>
</evidence>
<organism evidence="1 2">
    <name type="scientific">Streblomastix strix</name>
    <dbReference type="NCBI Taxonomy" id="222440"/>
    <lineage>
        <taxon>Eukaryota</taxon>
        <taxon>Metamonada</taxon>
        <taxon>Preaxostyla</taxon>
        <taxon>Oxymonadida</taxon>
        <taxon>Streblomastigidae</taxon>
        <taxon>Streblomastix</taxon>
    </lineage>
</organism>
<sequence>MVCYKVIDVYRNRVCKFNGKHPFVVLALRVEIWPFPTSATLAKIQTSQNILQSHVSDFCLLFLNEAKATTCFENPCYQNIQITISDRNFPDMPINTFDQQFVQLQLSASNLDLLFQATDEFEDTLTTLRNTASRILNPLTDLKNFLTILQCEKNSNRALTFDEQYTQNQNT</sequence>
<name>A0A5J4XAB5_9EUKA</name>
<dbReference type="AlphaFoldDB" id="A0A5J4XAB5"/>